<evidence type="ECO:0000256" key="4">
    <source>
        <dbReference type="PROSITE-ProRule" id="PRU00335"/>
    </source>
</evidence>
<dbReference type="InterPro" id="IPR009057">
    <property type="entry name" value="Homeodomain-like_sf"/>
</dbReference>
<feature type="domain" description="HTH tetR-type" evidence="5">
    <location>
        <begin position="9"/>
        <end position="69"/>
    </location>
</feature>
<dbReference type="Gene3D" id="1.10.357.10">
    <property type="entry name" value="Tetracycline Repressor, domain 2"/>
    <property type="match status" value="1"/>
</dbReference>
<gene>
    <name evidence="6" type="ORF">NT2_04_02200</name>
</gene>
<evidence type="ECO:0000256" key="3">
    <source>
        <dbReference type="ARBA" id="ARBA00023163"/>
    </source>
</evidence>
<evidence type="ECO:0000313" key="6">
    <source>
        <dbReference type="EMBL" id="GAD48808.1"/>
    </source>
</evidence>
<keyword evidence="7" id="KW-1185">Reference proteome</keyword>
<dbReference type="SUPFAM" id="SSF46689">
    <property type="entry name" value="Homeodomain-like"/>
    <property type="match status" value="1"/>
</dbReference>
<dbReference type="GO" id="GO:0003677">
    <property type="term" value="F:DNA binding"/>
    <property type="evidence" value="ECO:0007669"/>
    <property type="project" value="UniProtKB-UniRule"/>
</dbReference>
<dbReference type="EMBL" id="BASZ01000004">
    <property type="protein sequence ID" value="GAD48808.1"/>
    <property type="molecule type" value="Genomic_DNA"/>
</dbReference>
<sequence>MKVSRDRAAENRRAVVDNASRMFRTHGVDGVGIGAIMRESGLTHGGFYAQFGSKEQLAGEACAEALQDSFARWRRIARANPDRVIAALAEAYLSERHRDDPEQGCALVALGADAARNDGAVADAFREGLLNLVGVVEEAVPEAEQDHALAAVAQMVGAMVLARAVHDRALSNRIMAASRMALQKKV</sequence>
<dbReference type="SUPFAM" id="SSF48498">
    <property type="entry name" value="Tetracyclin repressor-like, C-terminal domain"/>
    <property type="match status" value="1"/>
</dbReference>
<keyword evidence="2 4" id="KW-0238">DNA-binding</keyword>
<evidence type="ECO:0000313" key="7">
    <source>
        <dbReference type="Proteomes" id="UP000016568"/>
    </source>
</evidence>
<dbReference type="OrthoDB" id="9798857at2"/>
<dbReference type="Pfam" id="PF00440">
    <property type="entry name" value="TetR_N"/>
    <property type="match status" value="1"/>
</dbReference>
<protein>
    <submittedName>
        <fullName evidence="6">Putative transcriptional regulator</fullName>
    </submittedName>
</protein>
<dbReference type="KEGG" id="ntd:EGO55_09185"/>
<name>U3A252_9SPHN</name>
<dbReference type="InterPro" id="IPR036271">
    <property type="entry name" value="Tet_transcr_reg_TetR-rel_C_sf"/>
</dbReference>
<feature type="DNA-binding region" description="H-T-H motif" evidence="4">
    <location>
        <begin position="32"/>
        <end position="51"/>
    </location>
</feature>
<dbReference type="PANTHER" id="PTHR47506">
    <property type="entry name" value="TRANSCRIPTIONAL REGULATORY PROTEIN"/>
    <property type="match status" value="1"/>
</dbReference>
<dbReference type="InterPro" id="IPR001647">
    <property type="entry name" value="HTH_TetR"/>
</dbReference>
<keyword evidence="3" id="KW-0804">Transcription</keyword>
<organism evidence="6 7">
    <name type="scientific">Caenibius tardaugens NBRC 16725</name>
    <dbReference type="NCBI Taxonomy" id="1219035"/>
    <lineage>
        <taxon>Bacteria</taxon>
        <taxon>Pseudomonadati</taxon>
        <taxon>Pseudomonadota</taxon>
        <taxon>Alphaproteobacteria</taxon>
        <taxon>Sphingomonadales</taxon>
        <taxon>Erythrobacteraceae</taxon>
        <taxon>Caenibius</taxon>
    </lineage>
</organism>
<comment type="caution">
    <text evidence="6">The sequence shown here is derived from an EMBL/GenBank/DDBJ whole genome shotgun (WGS) entry which is preliminary data.</text>
</comment>
<dbReference type="eggNOG" id="COG1309">
    <property type="taxonomic scope" value="Bacteria"/>
</dbReference>
<dbReference type="PANTHER" id="PTHR47506:SF7">
    <property type="entry name" value="TRANSCRIPTIONAL REGULATORY PROTEIN"/>
    <property type="match status" value="1"/>
</dbReference>
<proteinExistence type="predicted"/>
<dbReference type="PROSITE" id="PS50977">
    <property type="entry name" value="HTH_TETR_2"/>
    <property type="match status" value="1"/>
</dbReference>
<evidence type="ECO:0000256" key="2">
    <source>
        <dbReference type="ARBA" id="ARBA00023125"/>
    </source>
</evidence>
<accession>U3A252</accession>
<dbReference type="Proteomes" id="UP000016568">
    <property type="component" value="Unassembled WGS sequence"/>
</dbReference>
<dbReference type="RefSeq" id="WP_021689715.1">
    <property type="nucleotide sequence ID" value="NZ_BASZ01000004.1"/>
</dbReference>
<dbReference type="AlphaFoldDB" id="U3A252"/>
<keyword evidence="1" id="KW-0805">Transcription regulation</keyword>
<evidence type="ECO:0000259" key="5">
    <source>
        <dbReference type="PROSITE" id="PS50977"/>
    </source>
</evidence>
<dbReference type="Gene3D" id="1.10.10.60">
    <property type="entry name" value="Homeodomain-like"/>
    <property type="match status" value="1"/>
</dbReference>
<reference evidence="6 7" key="1">
    <citation type="submission" date="2013-09" db="EMBL/GenBank/DDBJ databases">
        <title>Whole genome shotgun sequence of Novosphingobium tardaugens NBRC 16725.</title>
        <authorList>
            <person name="Isaki S."/>
            <person name="Hosoyama A."/>
            <person name="Tsuchikane K."/>
            <person name="Katsumata H."/>
            <person name="Ando Y."/>
            <person name="Yamazaki S."/>
            <person name="Fujita N."/>
        </authorList>
    </citation>
    <scope>NUCLEOTIDE SEQUENCE [LARGE SCALE GENOMIC DNA]</scope>
    <source>
        <strain evidence="6 7">NBRC 16725</strain>
    </source>
</reference>
<evidence type="ECO:0000256" key="1">
    <source>
        <dbReference type="ARBA" id="ARBA00023015"/>
    </source>
</evidence>